<evidence type="ECO:0000256" key="3">
    <source>
        <dbReference type="ARBA" id="ARBA00022898"/>
    </source>
</evidence>
<dbReference type="PANTHER" id="PTHR46577">
    <property type="entry name" value="HTH-TYPE TRANSCRIPTIONAL REGULATORY PROTEIN GABR"/>
    <property type="match status" value="1"/>
</dbReference>
<dbReference type="PROSITE" id="PS50949">
    <property type="entry name" value="HTH_GNTR"/>
    <property type="match status" value="1"/>
</dbReference>
<keyword evidence="6" id="KW-0804">Transcription</keyword>
<dbReference type="GO" id="GO:0008483">
    <property type="term" value="F:transaminase activity"/>
    <property type="evidence" value="ECO:0007669"/>
    <property type="project" value="UniProtKB-KW"/>
</dbReference>
<dbReference type="SMART" id="SM00345">
    <property type="entry name" value="HTH_GNTR"/>
    <property type="match status" value="1"/>
</dbReference>
<keyword evidence="4" id="KW-0805">Transcription regulation</keyword>
<dbReference type="InterPro" id="IPR000524">
    <property type="entry name" value="Tscrpt_reg_HTH_GntR"/>
</dbReference>
<dbReference type="HOGENOM" id="CLU_1303891_0_0_9"/>
<accession>A0A089M041</accession>
<name>A0A089M041_9BACL</name>
<keyword evidence="2" id="KW-0032">Aminotransferase</keyword>
<dbReference type="SUPFAM" id="SSF46785">
    <property type="entry name" value="Winged helix' DNA-binding domain"/>
    <property type="match status" value="1"/>
</dbReference>
<dbReference type="STRING" id="189425.PGRAT_01715"/>
<evidence type="ECO:0000256" key="6">
    <source>
        <dbReference type="ARBA" id="ARBA00023163"/>
    </source>
</evidence>
<dbReference type="InterPro" id="IPR036388">
    <property type="entry name" value="WH-like_DNA-bd_sf"/>
</dbReference>
<dbReference type="KEGG" id="pgm:PGRAT_01715"/>
<dbReference type="GO" id="GO:0003677">
    <property type="term" value="F:DNA binding"/>
    <property type="evidence" value="ECO:0007669"/>
    <property type="project" value="UniProtKB-KW"/>
</dbReference>
<evidence type="ECO:0000259" key="7">
    <source>
        <dbReference type="PROSITE" id="PS50949"/>
    </source>
</evidence>
<proteinExistence type="predicted"/>
<dbReference type="eggNOG" id="COG1167">
    <property type="taxonomic scope" value="Bacteria"/>
</dbReference>
<evidence type="ECO:0000313" key="9">
    <source>
        <dbReference type="Proteomes" id="UP000029500"/>
    </source>
</evidence>
<dbReference type="SUPFAM" id="SSF53383">
    <property type="entry name" value="PLP-dependent transferases"/>
    <property type="match status" value="1"/>
</dbReference>
<evidence type="ECO:0000256" key="1">
    <source>
        <dbReference type="ARBA" id="ARBA00001933"/>
    </source>
</evidence>
<dbReference type="PANTHER" id="PTHR46577:SF1">
    <property type="entry name" value="HTH-TYPE TRANSCRIPTIONAL REGULATORY PROTEIN GABR"/>
    <property type="match status" value="1"/>
</dbReference>
<keyword evidence="9" id="KW-1185">Reference proteome</keyword>
<evidence type="ECO:0000256" key="2">
    <source>
        <dbReference type="ARBA" id="ARBA00022576"/>
    </source>
</evidence>
<keyword evidence="5" id="KW-0238">DNA-binding</keyword>
<comment type="cofactor">
    <cofactor evidence="1">
        <name>pyridoxal 5'-phosphate</name>
        <dbReference type="ChEBI" id="CHEBI:597326"/>
    </cofactor>
</comment>
<reference evidence="8 9" key="1">
    <citation type="submission" date="2014-08" db="EMBL/GenBank/DDBJ databases">
        <title>Comparative genomics of the Paenibacillus odorifer group.</title>
        <authorList>
            <person name="den Bakker H.C."/>
            <person name="Tsai Y.-C."/>
            <person name="Martin N."/>
            <person name="Korlach J."/>
            <person name="Wiedmann M."/>
        </authorList>
    </citation>
    <scope>NUCLEOTIDE SEQUENCE [LARGE SCALE GENOMIC DNA]</scope>
    <source>
        <strain evidence="8 9">DSM 15220</strain>
    </source>
</reference>
<dbReference type="Pfam" id="PF00392">
    <property type="entry name" value="GntR"/>
    <property type="match status" value="1"/>
</dbReference>
<evidence type="ECO:0000256" key="5">
    <source>
        <dbReference type="ARBA" id="ARBA00023125"/>
    </source>
</evidence>
<organism evidence="8 9">
    <name type="scientific">Paenibacillus graminis</name>
    <dbReference type="NCBI Taxonomy" id="189425"/>
    <lineage>
        <taxon>Bacteria</taxon>
        <taxon>Bacillati</taxon>
        <taxon>Bacillota</taxon>
        <taxon>Bacilli</taxon>
        <taxon>Bacillales</taxon>
        <taxon>Paenibacillaceae</taxon>
        <taxon>Paenibacillus</taxon>
    </lineage>
</organism>
<gene>
    <name evidence="8" type="ORF">PGRAT_01715</name>
</gene>
<evidence type="ECO:0000256" key="4">
    <source>
        <dbReference type="ARBA" id="ARBA00023015"/>
    </source>
</evidence>
<dbReference type="InterPro" id="IPR036390">
    <property type="entry name" value="WH_DNA-bd_sf"/>
</dbReference>
<keyword evidence="3" id="KW-0663">Pyridoxal phosphate</keyword>
<dbReference type="InterPro" id="IPR015424">
    <property type="entry name" value="PyrdxlP-dep_Trfase"/>
</dbReference>
<dbReference type="GO" id="GO:0003700">
    <property type="term" value="F:DNA-binding transcription factor activity"/>
    <property type="evidence" value="ECO:0007669"/>
    <property type="project" value="InterPro"/>
</dbReference>
<feature type="domain" description="HTH gntR-type" evidence="7">
    <location>
        <begin position="13"/>
        <end position="81"/>
    </location>
</feature>
<dbReference type="AlphaFoldDB" id="A0A089M041"/>
<dbReference type="EMBL" id="CP009287">
    <property type="protein sequence ID" value="AIQ66512.1"/>
    <property type="molecule type" value="Genomic_DNA"/>
</dbReference>
<evidence type="ECO:0000313" key="8">
    <source>
        <dbReference type="EMBL" id="AIQ66512.1"/>
    </source>
</evidence>
<dbReference type="CDD" id="cd07377">
    <property type="entry name" value="WHTH_GntR"/>
    <property type="match status" value="1"/>
</dbReference>
<keyword evidence="2" id="KW-0808">Transferase</keyword>
<dbReference type="Gene3D" id="1.10.10.10">
    <property type="entry name" value="Winged helix-like DNA-binding domain superfamily/Winged helix DNA-binding domain"/>
    <property type="match status" value="1"/>
</dbReference>
<sequence>MLLVPNLSDTGGVPYYIQLYDYFKKEIISGSLPMGTRLPSIRIMAAQLQLSTTPVELAYQQLLSEGFMVSKPRSGYYVSPSHQFPRGMVMPIAKRVTLLEWARGNSGYIIEDDYDGEFKLSWASDSRAAGTFGRQSCDLYVQLRPIAGSGAVYSLYGAAQVTCAGLSPPEKRAIPGAFRFPSESDCAALFHGEGALCEAFAENASGLPEET</sequence>
<dbReference type="InterPro" id="IPR051446">
    <property type="entry name" value="HTH_trans_reg/aminotransferase"/>
</dbReference>
<dbReference type="Proteomes" id="UP000029500">
    <property type="component" value="Chromosome"/>
</dbReference>
<protein>
    <recommendedName>
        <fullName evidence="7">HTH gntR-type domain-containing protein</fullName>
    </recommendedName>
</protein>
<dbReference type="RefSeq" id="WP_025704232.1">
    <property type="nucleotide sequence ID" value="NZ_CP009287.1"/>
</dbReference>